<dbReference type="InterPro" id="IPR027417">
    <property type="entry name" value="P-loop_NTPase"/>
</dbReference>
<evidence type="ECO:0000313" key="3">
    <source>
        <dbReference type="Proteomes" id="UP000678499"/>
    </source>
</evidence>
<dbReference type="InterPro" id="IPR041677">
    <property type="entry name" value="DNA2/NAM7_AAA_11"/>
</dbReference>
<reference evidence="2" key="1">
    <citation type="submission" date="2020-11" db="EMBL/GenBank/DDBJ databases">
        <authorList>
            <person name="Tran Van P."/>
        </authorList>
    </citation>
    <scope>NUCLEOTIDE SEQUENCE</scope>
</reference>
<evidence type="ECO:0000259" key="1">
    <source>
        <dbReference type="Pfam" id="PF13086"/>
    </source>
</evidence>
<dbReference type="GO" id="GO:0043139">
    <property type="term" value="F:5'-3' DNA helicase activity"/>
    <property type="evidence" value="ECO:0007669"/>
    <property type="project" value="TreeGrafter"/>
</dbReference>
<dbReference type="InterPro" id="IPR050534">
    <property type="entry name" value="Coronavir_polyprotein_1ab"/>
</dbReference>
<dbReference type="GO" id="GO:0005634">
    <property type="term" value="C:nucleus"/>
    <property type="evidence" value="ECO:0007669"/>
    <property type="project" value="TreeGrafter"/>
</dbReference>
<dbReference type="OrthoDB" id="306218at2759"/>
<dbReference type="Proteomes" id="UP000678499">
    <property type="component" value="Unassembled WGS sequence"/>
</dbReference>
<feature type="domain" description="DNA2/NAM7 helicase helicase" evidence="1">
    <location>
        <begin position="21"/>
        <end position="87"/>
    </location>
</feature>
<dbReference type="PANTHER" id="PTHR43788">
    <property type="entry name" value="DNA2/NAM7 HELICASE FAMILY MEMBER"/>
    <property type="match status" value="1"/>
</dbReference>
<dbReference type="AlphaFoldDB" id="A0A7R9GM07"/>
<dbReference type="EMBL" id="CAJPEX010014725">
    <property type="protein sequence ID" value="CAG0925591.1"/>
    <property type="molecule type" value="Genomic_DNA"/>
</dbReference>
<dbReference type="GO" id="GO:0005737">
    <property type="term" value="C:cytoplasm"/>
    <property type="evidence" value="ECO:0007669"/>
    <property type="project" value="TreeGrafter"/>
</dbReference>
<dbReference type="Gene3D" id="3.40.50.300">
    <property type="entry name" value="P-loop containing nucleotide triphosphate hydrolases"/>
    <property type="match status" value="1"/>
</dbReference>
<dbReference type="PANTHER" id="PTHR43788:SF8">
    <property type="entry name" value="DNA-BINDING PROTEIN SMUBP-2"/>
    <property type="match status" value="1"/>
</dbReference>
<organism evidence="2">
    <name type="scientific">Notodromas monacha</name>
    <dbReference type="NCBI Taxonomy" id="399045"/>
    <lineage>
        <taxon>Eukaryota</taxon>
        <taxon>Metazoa</taxon>
        <taxon>Ecdysozoa</taxon>
        <taxon>Arthropoda</taxon>
        <taxon>Crustacea</taxon>
        <taxon>Oligostraca</taxon>
        <taxon>Ostracoda</taxon>
        <taxon>Podocopa</taxon>
        <taxon>Podocopida</taxon>
        <taxon>Cypridocopina</taxon>
        <taxon>Cypridoidea</taxon>
        <taxon>Cyprididae</taxon>
        <taxon>Notodromas</taxon>
    </lineage>
</organism>
<accession>A0A7R9GM07</accession>
<feature type="non-terminal residue" evidence="2">
    <location>
        <position position="90"/>
    </location>
</feature>
<evidence type="ECO:0000313" key="2">
    <source>
        <dbReference type="EMBL" id="CAD7285439.1"/>
    </source>
</evidence>
<keyword evidence="3" id="KW-1185">Reference proteome</keyword>
<name>A0A7R9GM07_9CRUS</name>
<gene>
    <name evidence="2" type="ORF">NMOB1V02_LOCUS13041</name>
</gene>
<proteinExistence type="predicted"/>
<dbReference type="SUPFAM" id="SSF52540">
    <property type="entry name" value="P-loop containing nucleoside triphosphate hydrolases"/>
    <property type="match status" value="1"/>
</dbReference>
<sequence>MEVSDDVLTRDVRTVADLEALYASKTVVATTCLSLAHPMFARGRKFDVCIIDEAAQAPQLAAIGPLFFAEKFVLVGDPHQLPPVVVSDSA</sequence>
<protein>
    <recommendedName>
        <fullName evidence="1">DNA2/NAM7 helicase helicase domain-containing protein</fullName>
    </recommendedName>
</protein>
<dbReference type="Pfam" id="PF13086">
    <property type="entry name" value="AAA_11"/>
    <property type="match status" value="1"/>
</dbReference>
<dbReference type="EMBL" id="OA896762">
    <property type="protein sequence ID" value="CAD7285439.1"/>
    <property type="molecule type" value="Genomic_DNA"/>
</dbReference>